<gene>
    <name evidence="1" type="ORF">MILVUS5_LOCUS4085</name>
</gene>
<reference evidence="1" key="1">
    <citation type="submission" date="2023-10" db="EMBL/GenBank/DDBJ databases">
        <authorList>
            <person name="Rodriguez Cubillos JULIANA M."/>
            <person name="De Vega J."/>
        </authorList>
    </citation>
    <scope>NUCLEOTIDE SEQUENCE</scope>
</reference>
<comment type="caution">
    <text evidence="1">The sequence shown here is derived from an EMBL/GenBank/DDBJ whole genome shotgun (WGS) entry which is preliminary data.</text>
</comment>
<accession>A0ACB0IKK6</accession>
<dbReference type="Proteomes" id="UP001177021">
    <property type="component" value="Unassembled WGS sequence"/>
</dbReference>
<keyword evidence="2" id="KW-1185">Reference proteome</keyword>
<evidence type="ECO:0000313" key="2">
    <source>
        <dbReference type="Proteomes" id="UP001177021"/>
    </source>
</evidence>
<organism evidence="1 2">
    <name type="scientific">Trifolium pratense</name>
    <name type="common">Red clover</name>
    <dbReference type="NCBI Taxonomy" id="57577"/>
    <lineage>
        <taxon>Eukaryota</taxon>
        <taxon>Viridiplantae</taxon>
        <taxon>Streptophyta</taxon>
        <taxon>Embryophyta</taxon>
        <taxon>Tracheophyta</taxon>
        <taxon>Spermatophyta</taxon>
        <taxon>Magnoliopsida</taxon>
        <taxon>eudicotyledons</taxon>
        <taxon>Gunneridae</taxon>
        <taxon>Pentapetalae</taxon>
        <taxon>rosids</taxon>
        <taxon>fabids</taxon>
        <taxon>Fabales</taxon>
        <taxon>Fabaceae</taxon>
        <taxon>Papilionoideae</taxon>
        <taxon>50 kb inversion clade</taxon>
        <taxon>NPAAA clade</taxon>
        <taxon>Hologalegina</taxon>
        <taxon>IRL clade</taxon>
        <taxon>Trifolieae</taxon>
        <taxon>Trifolium</taxon>
    </lineage>
</organism>
<dbReference type="EMBL" id="CASHSV030000001">
    <property type="protein sequence ID" value="CAJ2632886.1"/>
    <property type="molecule type" value="Genomic_DNA"/>
</dbReference>
<evidence type="ECO:0000313" key="1">
    <source>
        <dbReference type="EMBL" id="CAJ2632886.1"/>
    </source>
</evidence>
<protein>
    <submittedName>
        <fullName evidence="1">Uncharacterized protein</fullName>
    </submittedName>
</protein>
<proteinExistence type="predicted"/>
<sequence>MIGFMGAMISNLAFVFRNIFSKKGMNGMSVSGMNYYACLSMMSLLILTPFAIAVEGPQVSAAGWQTAVSQIGPNFVCKRLLKKIVVDAQSLIETKRTDLDAIRVDISKLFFTPQEDDAHILLLFMNFKPMSYC</sequence>
<name>A0ACB0IKK6_TRIPR</name>